<comment type="caution">
    <text evidence="2">The sequence shown here is derived from an EMBL/GenBank/DDBJ whole genome shotgun (WGS) entry which is preliminary data.</text>
</comment>
<feature type="region of interest" description="Disordered" evidence="1">
    <location>
        <begin position="1"/>
        <end position="24"/>
    </location>
</feature>
<reference evidence="2" key="1">
    <citation type="submission" date="2022-12" db="EMBL/GenBank/DDBJ databases">
        <authorList>
            <person name="Petersen C."/>
        </authorList>
    </citation>
    <scope>NUCLEOTIDE SEQUENCE</scope>
    <source>
        <strain evidence="2">IBT 35673</strain>
    </source>
</reference>
<name>A0A9W9QAN2_PENBR</name>
<protein>
    <submittedName>
        <fullName evidence="2">Uncharacterized protein</fullName>
    </submittedName>
</protein>
<dbReference type="Proteomes" id="UP001147695">
    <property type="component" value="Unassembled WGS sequence"/>
</dbReference>
<reference evidence="2" key="2">
    <citation type="journal article" date="2023" name="IMA Fungus">
        <title>Comparative genomic study of the Penicillium genus elucidates a diverse pangenome and 15 lateral gene transfer events.</title>
        <authorList>
            <person name="Petersen C."/>
            <person name="Sorensen T."/>
            <person name="Nielsen M.R."/>
            <person name="Sondergaard T.E."/>
            <person name="Sorensen J.L."/>
            <person name="Fitzpatrick D.A."/>
            <person name="Frisvad J.C."/>
            <person name="Nielsen K.L."/>
        </authorList>
    </citation>
    <scope>NUCLEOTIDE SEQUENCE</scope>
    <source>
        <strain evidence="2">IBT 35673</strain>
    </source>
</reference>
<evidence type="ECO:0000313" key="2">
    <source>
        <dbReference type="EMBL" id="KAJ5330136.1"/>
    </source>
</evidence>
<dbReference type="AlphaFoldDB" id="A0A9W9QAN2"/>
<evidence type="ECO:0000256" key="1">
    <source>
        <dbReference type="SAM" id="MobiDB-lite"/>
    </source>
</evidence>
<gene>
    <name evidence="2" type="ORF">N7452_010526</name>
</gene>
<dbReference type="EMBL" id="JAPZBQ010000005">
    <property type="protein sequence ID" value="KAJ5330136.1"/>
    <property type="molecule type" value="Genomic_DNA"/>
</dbReference>
<accession>A0A9W9QAN2</accession>
<evidence type="ECO:0000313" key="3">
    <source>
        <dbReference type="Proteomes" id="UP001147695"/>
    </source>
</evidence>
<proteinExistence type="predicted"/>
<feature type="compositionally biased region" description="Basic and acidic residues" evidence="1">
    <location>
        <begin position="12"/>
        <end position="24"/>
    </location>
</feature>
<sequence>MSAWRNFQKYSLPKESHHGKENQKKLSVSLLLQCQHTHQIGTNKLDKHASPRNHLLLLTFQVRHLTPEKGIESGISLHLFLELRATIAPRDKPYGGA</sequence>
<organism evidence="2 3">
    <name type="scientific">Penicillium brevicompactum</name>
    <dbReference type="NCBI Taxonomy" id="5074"/>
    <lineage>
        <taxon>Eukaryota</taxon>
        <taxon>Fungi</taxon>
        <taxon>Dikarya</taxon>
        <taxon>Ascomycota</taxon>
        <taxon>Pezizomycotina</taxon>
        <taxon>Eurotiomycetes</taxon>
        <taxon>Eurotiomycetidae</taxon>
        <taxon>Eurotiales</taxon>
        <taxon>Aspergillaceae</taxon>
        <taxon>Penicillium</taxon>
    </lineage>
</organism>